<name>A0A2P4XJ60_9STRA</name>
<dbReference type="AlphaFoldDB" id="A0A2P4XJ60"/>
<dbReference type="PANTHER" id="PTHR23092">
    <property type="entry name" value="POLY(A) RNA POLYMERASE"/>
    <property type="match status" value="1"/>
</dbReference>
<dbReference type="GO" id="GO:1990817">
    <property type="term" value="F:poly(A) RNA polymerase activity"/>
    <property type="evidence" value="ECO:0007669"/>
    <property type="project" value="InterPro"/>
</dbReference>
<dbReference type="InterPro" id="IPR045862">
    <property type="entry name" value="Trf4-like"/>
</dbReference>
<sequence length="168" mass="19187">MVRTKAQARKAKSGGRDVYAEGKKVAAERKKAKAKIKAKGKAKHAAKLAKEEKKRQAKEDAVAPDTNEADDGFIEFIEDEAELRKSSNKKSEPQKENHALLLETRPWMRDRKGYFNNNVYECLHEEIMDFVSFISPTEEELSSRTQLVEEMRDIVKSLWPEATVETFG</sequence>
<feature type="compositionally biased region" description="Basic residues" evidence="1">
    <location>
        <begin position="30"/>
        <end position="47"/>
    </location>
</feature>
<dbReference type="SUPFAM" id="SSF81301">
    <property type="entry name" value="Nucleotidyltransferase"/>
    <property type="match status" value="1"/>
</dbReference>
<dbReference type="Proteomes" id="UP000237271">
    <property type="component" value="Unassembled WGS sequence"/>
</dbReference>
<dbReference type="OrthoDB" id="273917at2759"/>
<feature type="non-terminal residue" evidence="2">
    <location>
        <position position="168"/>
    </location>
</feature>
<feature type="compositionally biased region" description="Basic and acidic residues" evidence="1">
    <location>
        <begin position="48"/>
        <end position="61"/>
    </location>
</feature>
<dbReference type="GO" id="GO:0031499">
    <property type="term" value="C:TRAMP complex"/>
    <property type="evidence" value="ECO:0007669"/>
    <property type="project" value="TreeGrafter"/>
</dbReference>
<keyword evidence="3" id="KW-1185">Reference proteome</keyword>
<gene>
    <name evidence="2" type="ORF">PHPALM_18655</name>
</gene>
<dbReference type="InterPro" id="IPR043519">
    <property type="entry name" value="NT_sf"/>
</dbReference>
<evidence type="ECO:0000313" key="2">
    <source>
        <dbReference type="EMBL" id="POM65602.1"/>
    </source>
</evidence>
<proteinExistence type="predicted"/>
<dbReference type="GO" id="GO:0031123">
    <property type="term" value="P:RNA 3'-end processing"/>
    <property type="evidence" value="ECO:0007669"/>
    <property type="project" value="TreeGrafter"/>
</dbReference>
<reference evidence="2 3" key="1">
    <citation type="journal article" date="2017" name="Genome Biol. Evol.">
        <title>Phytophthora megakarya and P. palmivora, closely related causal agents of cacao black pod rot, underwent increases in genome sizes and gene numbers by different mechanisms.</title>
        <authorList>
            <person name="Ali S.S."/>
            <person name="Shao J."/>
            <person name="Lary D.J."/>
            <person name="Kronmiller B."/>
            <person name="Shen D."/>
            <person name="Strem M.D."/>
            <person name="Amoako-Attah I."/>
            <person name="Akrofi A.Y."/>
            <person name="Begoude B.A."/>
            <person name="Ten Hoopen G.M."/>
            <person name="Coulibaly K."/>
            <person name="Kebe B.I."/>
            <person name="Melnick R.L."/>
            <person name="Guiltinan M.J."/>
            <person name="Tyler B.M."/>
            <person name="Meinhardt L.W."/>
            <person name="Bailey B.A."/>
        </authorList>
    </citation>
    <scope>NUCLEOTIDE SEQUENCE [LARGE SCALE GENOMIC DNA]</scope>
    <source>
        <strain evidence="3">sbr112.9</strain>
    </source>
</reference>
<comment type="caution">
    <text evidence="2">The sequence shown here is derived from an EMBL/GenBank/DDBJ whole genome shotgun (WGS) entry which is preliminary data.</text>
</comment>
<dbReference type="GO" id="GO:0003729">
    <property type="term" value="F:mRNA binding"/>
    <property type="evidence" value="ECO:0007669"/>
    <property type="project" value="TreeGrafter"/>
</dbReference>
<protein>
    <submittedName>
        <fullName evidence="2">Poly(A) RNA polymerase</fullName>
    </submittedName>
</protein>
<feature type="region of interest" description="Disordered" evidence="1">
    <location>
        <begin position="1"/>
        <end position="71"/>
    </location>
</feature>
<dbReference type="EMBL" id="NCKW01010054">
    <property type="protein sequence ID" value="POM65602.1"/>
    <property type="molecule type" value="Genomic_DNA"/>
</dbReference>
<accession>A0A2P4XJ60</accession>
<dbReference type="GO" id="GO:0005730">
    <property type="term" value="C:nucleolus"/>
    <property type="evidence" value="ECO:0007669"/>
    <property type="project" value="TreeGrafter"/>
</dbReference>
<dbReference type="GO" id="GO:0043634">
    <property type="term" value="P:polyadenylation-dependent ncRNA catabolic process"/>
    <property type="evidence" value="ECO:0007669"/>
    <property type="project" value="TreeGrafter"/>
</dbReference>
<dbReference type="PANTHER" id="PTHR23092:SF15">
    <property type="entry name" value="INACTIVE NON-CANONICAL POLY(A) RNA POLYMERASE PROTEIN TRF4-2-RELATED"/>
    <property type="match status" value="1"/>
</dbReference>
<organism evidence="2 3">
    <name type="scientific">Phytophthora palmivora</name>
    <dbReference type="NCBI Taxonomy" id="4796"/>
    <lineage>
        <taxon>Eukaryota</taxon>
        <taxon>Sar</taxon>
        <taxon>Stramenopiles</taxon>
        <taxon>Oomycota</taxon>
        <taxon>Peronosporomycetes</taxon>
        <taxon>Peronosporales</taxon>
        <taxon>Peronosporaceae</taxon>
        <taxon>Phytophthora</taxon>
    </lineage>
</organism>
<feature type="compositionally biased region" description="Basic residues" evidence="1">
    <location>
        <begin position="1"/>
        <end position="13"/>
    </location>
</feature>
<evidence type="ECO:0000313" key="3">
    <source>
        <dbReference type="Proteomes" id="UP000237271"/>
    </source>
</evidence>
<feature type="compositionally biased region" description="Basic and acidic residues" evidence="1">
    <location>
        <begin position="14"/>
        <end position="29"/>
    </location>
</feature>
<evidence type="ECO:0000256" key="1">
    <source>
        <dbReference type="SAM" id="MobiDB-lite"/>
    </source>
</evidence>